<organism evidence="2 3">
    <name type="scientific">Carnobacterium inhibens</name>
    <dbReference type="NCBI Taxonomy" id="147709"/>
    <lineage>
        <taxon>Bacteria</taxon>
        <taxon>Bacillati</taxon>
        <taxon>Bacillota</taxon>
        <taxon>Bacilli</taxon>
        <taxon>Lactobacillales</taxon>
        <taxon>Carnobacteriaceae</taxon>
        <taxon>Carnobacterium</taxon>
    </lineage>
</organism>
<gene>
    <name evidence="2" type="ORF">GLO26_05175</name>
</gene>
<comment type="similarity">
    <text evidence="1">Belongs to the short-chain dehydrogenases/reductases (SDR) family.</text>
</comment>
<dbReference type="CDD" id="cd05233">
    <property type="entry name" value="SDR_c"/>
    <property type="match status" value="1"/>
</dbReference>
<dbReference type="PRINTS" id="PR00081">
    <property type="entry name" value="GDHRDH"/>
</dbReference>
<accession>A0ABR7TBB8</accession>
<name>A0ABR7TBB8_9LACT</name>
<dbReference type="InterPro" id="IPR036291">
    <property type="entry name" value="NAD(P)-bd_dom_sf"/>
</dbReference>
<dbReference type="NCBIfam" id="NF047420">
    <property type="entry name" value="EF_P_mod_YmfI"/>
    <property type="match status" value="1"/>
</dbReference>
<reference evidence="2 3" key="1">
    <citation type="journal article" date="2020" name="Microorganisms">
        <title>New Insight into Antimicrobial Compounds from Food and Marine-Sourced Carnobacterium Species through Phenotype and Genome Analyses.</title>
        <authorList>
            <person name="Begrem S."/>
            <person name="Ivaniuk F."/>
            <person name="Gigout-Chevalier F."/>
            <person name="Kolypczuk L."/>
            <person name="Bonnetot S."/>
            <person name="Leroi F."/>
            <person name="Grovel O."/>
            <person name="Delbarre-Ladrat C."/>
            <person name="Passerini D."/>
        </authorList>
    </citation>
    <scope>NUCLEOTIDE SEQUENCE [LARGE SCALE GENOMIC DNA]</scope>
    <source>
        <strain evidence="2 3">MIP2551</strain>
    </source>
</reference>
<evidence type="ECO:0000313" key="2">
    <source>
        <dbReference type="EMBL" id="MBC9825224.1"/>
    </source>
</evidence>
<protein>
    <submittedName>
        <fullName evidence="2">SDR family oxidoreductase</fullName>
    </submittedName>
</protein>
<dbReference type="SUPFAM" id="SSF51735">
    <property type="entry name" value="NAD(P)-binding Rossmann-fold domains"/>
    <property type="match status" value="1"/>
</dbReference>
<dbReference type="InterPro" id="IPR050259">
    <property type="entry name" value="SDR"/>
</dbReference>
<sequence>MKFALIMGASGDIGKEIAQELAEKGWSLYLHAHSNPKSVDNQLRSFQVLYPKQDFYALTLDMTKEEDIPLFLRSIYQLDAVIFASGFTTYQLLTEVTSIDMDHMWSVHVKTPILLIQHLQDKLARSRQGRIIFISSIYGEMGSAMEVFYSTTKGAQLAFIKAYSKEVASLGITVNAISPGAIATKMNQDFTAAELKELESEIPVGRLGSVSEVSFWVAQLLEKRSAYMTGQSIVISGGWLK</sequence>
<dbReference type="PANTHER" id="PTHR42879">
    <property type="entry name" value="3-OXOACYL-(ACYL-CARRIER-PROTEIN) REDUCTASE"/>
    <property type="match status" value="1"/>
</dbReference>
<dbReference type="Proteomes" id="UP000638836">
    <property type="component" value="Unassembled WGS sequence"/>
</dbReference>
<dbReference type="InterPro" id="IPR002347">
    <property type="entry name" value="SDR_fam"/>
</dbReference>
<dbReference type="PANTHER" id="PTHR42879:SF2">
    <property type="entry name" value="3-OXOACYL-[ACYL-CARRIER-PROTEIN] REDUCTASE FABG"/>
    <property type="match status" value="1"/>
</dbReference>
<keyword evidence="3" id="KW-1185">Reference proteome</keyword>
<dbReference type="RefSeq" id="WP_023177200.1">
    <property type="nucleotide sequence ID" value="NZ_JAMAYM010000003.1"/>
</dbReference>
<proteinExistence type="inferred from homology"/>
<comment type="caution">
    <text evidence="2">The sequence shown here is derived from an EMBL/GenBank/DDBJ whole genome shotgun (WGS) entry which is preliminary data.</text>
</comment>
<dbReference type="Gene3D" id="3.40.50.720">
    <property type="entry name" value="NAD(P)-binding Rossmann-like Domain"/>
    <property type="match status" value="1"/>
</dbReference>
<evidence type="ECO:0000313" key="3">
    <source>
        <dbReference type="Proteomes" id="UP000638836"/>
    </source>
</evidence>
<evidence type="ECO:0000256" key="1">
    <source>
        <dbReference type="ARBA" id="ARBA00006484"/>
    </source>
</evidence>
<dbReference type="Pfam" id="PF13561">
    <property type="entry name" value="adh_short_C2"/>
    <property type="match status" value="1"/>
</dbReference>
<dbReference type="EMBL" id="WNJQ01000003">
    <property type="protein sequence ID" value="MBC9825224.1"/>
    <property type="molecule type" value="Genomic_DNA"/>
</dbReference>